<evidence type="ECO:0000256" key="1">
    <source>
        <dbReference type="ARBA" id="ARBA00022793"/>
    </source>
</evidence>
<proteinExistence type="predicted"/>
<evidence type="ECO:0000313" key="7">
    <source>
        <dbReference type="Proteomes" id="UP000806522"/>
    </source>
</evidence>
<dbReference type="Proteomes" id="UP000806522">
    <property type="component" value="Unassembled WGS sequence"/>
</dbReference>
<dbReference type="EMBL" id="SUYC01000002">
    <property type="protein sequence ID" value="MBE6269841.1"/>
    <property type="molecule type" value="Genomic_DNA"/>
</dbReference>
<name>A0A9D5NYH6_XYLRU</name>
<evidence type="ECO:0000313" key="6">
    <source>
        <dbReference type="EMBL" id="MBE6269841.1"/>
    </source>
</evidence>
<accession>A0A9D5NYH6</accession>
<feature type="signal peptide" evidence="5">
    <location>
        <begin position="1"/>
        <end position="23"/>
    </location>
</feature>
<dbReference type="PROSITE" id="PS51257">
    <property type="entry name" value="PROKAR_LIPOPROTEIN"/>
    <property type="match status" value="1"/>
</dbReference>
<keyword evidence="3" id="KW-0456">Lyase</keyword>
<evidence type="ECO:0000256" key="3">
    <source>
        <dbReference type="ARBA" id="ARBA00023239"/>
    </source>
</evidence>
<keyword evidence="5" id="KW-0732">Signal</keyword>
<keyword evidence="1" id="KW-0210">Decarboxylase</keyword>
<sequence>MKKINLGLLLATLLFSTLFTACANYDAPVVTPTPERQRTEATLALIKICDENAEVKSLLEHAIAQAAEINPDRRYNPAQSLSEFYDFVDWNVRQLPWDVMIHQAPSDYGRSLYGRTDQGIGYFWFIVDQPLDELRDRGFFYPTVEFVEPFASWLSTYSNCWGDFLSTEASWNDTYYNMVKYDPEWGLTEGWYGEGNQWRTFNEFFARSLASPDMRPIADTEVVSPADSWPKLTWKIDDNNQLQYPQDLQIKTAKISDIAQLIGNDSQYKDAFAGGTLTHTFLDVNCYHRYHSPVDGVLKELRTVPGVSAGGGYTLWDDNEKLYYYVNDLGFQMVETRACAIIETQDYGLVAMLPVGMSQICSVNWIPSLHVGQQLHRGDEMGYFQFGGSDIVMIFQKGIDVSIVHDGNLTLMGQPYANLKHQ</sequence>
<organism evidence="6 7">
    <name type="scientific">Xylanibacter ruminicola</name>
    <name type="common">Prevotella ruminicola</name>
    <dbReference type="NCBI Taxonomy" id="839"/>
    <lineage>
        <taxon>Bacteria</taxon>
        <taxon>Pseudomonadati</taxon>
        <taxon>Bacteroidota</taxon>
        <taxon>Bacteroidia</taxon>
        <taxon>Bacteroidales</taxon>
        <taxon>Prevotellaceae</taxon>
        <taxon>Xylanibacter</taxon>
    </lineage>
</organism>
<evidence type="ECO:0000256" key="2">
    <source>
        <dbReference type="ARBA" id="ARBA00023145"/>
    </source>
</evidence>
<dbReference type="PANTHER" id="PTHR10067:SF13">
    <property type="entry name" value="PHOSPHATIDYLSERINE DECARBOXYLASE"/>
    <property type="match status" value="1"/>
</dbReference>
<feature type="chain" id="PRO_5038450108" evidence="5">
    <location>
        <begin position="24"/>
        <end position="422"/>
    </location>
</feature>
<dbReference type="Pfam" id="PF02666">
    <property type="entry name" value="PS_Dcarbxylase"/>
    <property type="match status" value="1"/>
</dbReference>
<evidence type="ECO:0000256" key="4">
    <source>
        <dbReference type="ARBA" id="ARBA00023317"/>
    </source>
</evidence>
<dbReference type="GO" id="GO:0008654">
    <property type="term" value="P:phospholipid biosynthetic process"/>
    <property type="evidence" value="ECO:0007669"/>
    <property type="project" value="InterPro"/>
</dbReference>
<keyword evidence="2" id="KW-0865">Zymogen</keyword>
<protein>
    <submittedName>
        <fullName evidence="6">Phosphatidylserine decarboxylase</fullName>
    </submittedName>
</protein>
<dbReference type="AlphaFoldDB" id="A0A9D5NYH6"/>
<keyword evidence="4" id="KW-0670">Pyruvate</keyword>
<dbReference type="InterPro" id="IPR003817">
    <property type="entry name" value="PS_Dcarbxylase"/>
</dbReference>
<reference evidence="6" key="1">
    <citation type="submission" date="2019-04" db="EMBL/GenBank/DDBJ databases">
        <title>Evolution of Biomass-Degrading Anaerobic Consortia Revealed by Metagenomics.</title>
        <authorList>
            <person name="Peng X."/>
        </authorList>
    </citation>
    <scope>NUCLEOTIDE SEQUENCE</scope>
    <source>
        <strain evidence="6">SIG140</strain>
    </source>
</reference>
<evidence type="ECO:0000256" key="5">
    <source>
        <dbReference type="SAM" id="SignalP"/>
    </source>
</evidence>
<dbReference type="PANTHER" id="PTHR10067">
    <property type="entry name" value="PHOSPHATIDYLSERINE DECARBOXYLASE"/>
    <property type="match status" value="1"/>
</dbReference>
<gene>
    <name evidence="6" type="ORF">E7101_02695</name>
</gene>
<comment type="caution">
    <text evidence="6">The sequence shown here is derived from an EMBL/GenBank/DDBJ whole genome shotgun (WGS) entry which is preliminary data.</text>
</comment>
<dbReference type="GO" id="GO:0004609">
    <property type="term" value="F:phosphatidylserine decarboxylase activity"/>
    <property type="evidence" value="ECO:0007669"/>
    <property type="project" value="InterPro"/>
</dbReference>